<accession>A0ABX2G0B1</accession>
<proteinExistence type="predicted"/>
<evidence type="ECO:0000313" key="1">
    <source>
        <dbReference type="EMBL" id="NRT55191.1"/>
    </source>
</evidence>
<dbReference type="EMBL" id="JABSNM010000003">
    <property type="protein sequence ID" value="NRT55191.1"/>
    <property type="molecule type" value="Genomic_DNA"/>
</dbReference>
<organism evidence="1 2">
    <name type="scientific">Sphaerotilus uruguayifluvii</name>
    <dbReference type="NCBI Taxonomy" id="2735897"/>
    <lineage>
        <taxon>Bacteria</taxon>
        <taxon>Pseudomonadati</taxon>
        <taxon>Pseudomonadota</taxon>
        <taxon>Betaproteobacteria</taxon>
        <taxon>Burkholderiales</taxon>
        <taxon>Sphaerotilaceae</taxon>
        <taxon>Sphaerotilus</taxon>
    </lineage>
</organism>
<evidence type="ECO:0000313" key="2">
    <source>
        <dbReference type="Proteomes" id="UP001516061"/>
    </source>
</evidence>
<sequence length="105" mass="11580">MDHDDETGPTLADCRAWCVSFLEGVADFLQSHDCVNRREFKYRANPGELYRVTFDHRGVIRVTEWATGRHVVTSLPGRPTEPNMGIAPAALGITARVIPFPGGNA</sequence>
<reference evidence="1 2" key="1">
    <citation type="submission" date="2020-05" db="EMBL/GenBank/DDBJ databases">
        <title>Genomic Encyclopedia of Type Strains, Phase IV (KMG-V): Genome sequencing to study the core and pangenomes of soil and plant-associated prokaryotes.</title>
        <authorList>
            <person name="Whitman W."/>
        </authorList>
    </citation>
    <scope>NUCLEOTIDE SEQUENCE [LARGE SCALE GENOMIC DNA]</scope>
    <source>
        <strain evidence="1 2">C29</strain>
    </source>
</reference>
<comment type="caution">
    <text evidence="1">The sequence shown here is derived from an EMBL/GenBank/DDBJ whole genome shotgun (WGS) entry which is preliminary data.</text>
</comment>
<name>A0ABX2G0B1_9BURK</name>
<keyword evidence="2" id="KW-1185">Reference proteome</keyword>
<dbReference type="Proteomes" id="UP001516061">
    <property type="component" value="Unassembled WGS sequence"/>
</dbReference>
<protein>
    <submittedName>
        <fullName evidence="1">Uncharacterized protein</fullName>
    </submittedName>
</protein>
<gene>
    <name evidence="1" type="ORF">HNQ01_000901</name>
</gene>
<dbReference type="RefSeq" id="WP_173804178.1">
    <property type="nucleotide sequence ID" value="NZ_JABSNM010000003.1"/>
</dbReference>